<dbReference type="OrthoDB" id="1419682at2"/>
<accession>A0A521CG81</accession>
<dbReference type="Proteomes" id="UP000317593">
    <property type="component" value="Unassembled WGS sequence"/>
</dbReference>
<evidence type="ECO:0000313" key="1">
    <source>
        <dbReference type="EMBL" id="SMO58444.1"/>
    </source>
</evidence>
<protein>
    <submittedName>
        <fullName evidence="1">Uncharacterized protein</fullName>
    </submittedName>
</protein>
<reference evidence="1 2" key="1">
    <citation type="submission" date="2017-05" db="EMBL/GenBank/DDBJ databases">
        <authorList>
            <person name="Varghese N."/>
            <person name="Submissions S."/>
        </authorList>
    </citation>
    <scope>NUCLEOTIDE SEQUENCE [LARGE SCALE GENOMIC DNA]</scope>
    <source>
        <strain evidence="1 2">DSM 21194</strain>
    </source>
</reference>
<dbReference type="AlphaFoldDB" id="A0A521CG81"/>
<evidence type="ECO:0000313" key="2">
    <source>
        <dbReference type="Proteomes" id="UP000317593"/>
    </source>
</evidence>
<keyword evidence="2" id="KW-1185">Reference proteome</keyword>
<organism evidence="1 2">
    <name type="scientific">Fodinibius sediminis</name>
    <dbReference type="NCBI Taxonomy" id="1214077"/>
    <lineage>
        <taxon>Bacteria</taxon>
        <taxon>Pseudomonadati</taxon>
        <taxon>Balneolota</taxon>
        <taxon>Balneolia</taxon>
        <taxon>Balneolales</taxon>
        <taxon>Balneolaceae</taxon>
        <taxon>Fodinibius</taxon>
    </lineage>
</organism>
<dbReference type="EMBL" id="FXTH01000006">
    <property type="protein sequence ID" value="SMO58444.1"/>
    <property type="molecule type" value="Genomic_DNA"/>
</dbReference>
<gene>
    <name evidence="1" type="ORF">SAMN06265218_10627</name>
</gene>
<sequence length="148" mass="17036">MNGNQSTAHIHIDVDEEKNRDRQALDSIVGHTLKAHSNIKHLINFLEEIILTEKSSTPELQRDKILELISNDGDFVKKQIQQIVFNMEWIDYDSYAPSVAAKYGIEITRVLDSIERLIPKITLIKMKKEKFKNMNGKGFMTKSNLPLL</sequence>
<dbReference type="RefSeq" id="WP_142714032.1">
    <property type="nucleotide sequence ID" value="NZ_FXTH01000006.1"/>
</dbReference>
<name>A0A521CG81_9BACT</name>
<proteinExistence type="predicted"/>